<dbReference type="Pfam" id="PF05638">
    <property type="entry name" value="T6SS_HCP"/>
    <property type="match status" value="6"/>
</dbReference>
<name>A0A1M6PGN8_9BRAD</name>
<dbReference type="PANTHER" id="PTHR36152:SF1">
    <property type="entry name" value="UBIQUITIN-LIKE DOMAIN-CONTAINING PROTEIN"/>
    <property type="match status" value="1"/>
</dbReference>
<evidence type="ECO:0000313" key="1">
    <source>
        <dbReference type="EMBL" id="SHK07109.1"/>
    </source>
</evidence>
<accession>A0A1M6PGN8</accession>
<dbReference type="InterPro" id="IPR036624">
    <property type="entry name" value="Hcp1-lik_sf"/>
</dbReference>
<proteinExistence type="predicted"/>
<dbReference type="InterPro" id="IPR053165">
    <property type="entry name" value="HSI-I_assembly_Hcp1"/>
</dbReference>
<dbReference type="AlphaFoldDB" id="A0A1M6PGN8"/>
<dbReference type="RefSeq" id="WP_079538269.1">
    <property type="nucleotide sequence ID" value="NZ_LT670844.1"/>
</dbReference>
<dbReference type="Proteomes" id="UP000189935">
    <property type="component" value="Chromosome I"/>
</dbReference>
<gene>
    <name evidence="1" type="ORF">SAMN05444159_2338</name>
</gene>
<dbReference type="PANTHER" id="PTHR36152">
    <property type="entry name" value="CYTOPLASMIC PROTEIN-RELATED"/>
    <property type="match status" value="1"/>
</dbReference>
<organism evidence="1 2">
    <name type="scientific">Bradyrhizobium lablabi</name>
    <dbReference type="NCBI Taxonomy" id="722472"/>
    <lineage>
        <taxon>Bacteria</taxon>
        <taxon>Pseudomonadati</taxon>
        <taxon>Pseudomonadota</taxon>
        <taxon>Alphaproteobacteria</taxon>
        <taxon>Hyphomicrobiales</taxon>
        <taxon>Nitrobacteraceae</taxon>
        <taxon>Bradyrhizobium</taxon>
    </lineage>
</organism>
<dbReference type="EMBL" id="LT670844">
    <property type="protein sequence ID" value="SHK07109.1"/>
    <property type="molecule type" value="Genomic_DNA"/>
</dbReference>
<dbReference type="InterPro" id="IPR008514">
    <property type="entry name" value="T6SS_Hcp"/>
</dbReference>
<evidence type="ECO:0000313" key="2">
    <source>
        <dbReference type="Proteomes" id="UP000189935"/>
    </source>
</evidence>
<dbReference type="Gene3D" id="2.30.110.20">
    <property type="entry name" value="Hcp1-like"/>
    <property type="match status" value="6"/>
</dbReference>
<dbReference type="SUPFAM" id="SSF141452">
    <property type="entry name" value="Hcp1-like"/>
    <property type="match status" value="6"/>
</dbReference>
<sequence length="1052" mass="108970">MANAQLTYLLKIDGIAGDSTIKGFEGYFTVDEFTFNELTRLANGGAGGSSGKAQFDPLMVDIAGLPPGLVTLLKDAATGKHIPSVELVGLKPDKGTLEKVYDLTLNNVTLAGYAADGKHDTALAFDYSKVTETITGQNPDGSPNTGQTFSFDLAHGGGAIASVNHDALAAFAHSHNGPALTYLLKVDGVTGDSTIKGYEGYFTVDEFTFNELTKLANGGAGGSSGKAQFDPLMVDIAGLSPGLVTLLKDAATGKHIPSVELVGLKPDKGALDKVYDLTLNNVTLAGYAADGKHDTALAFDYSKLTETITGQKPDGSPDTGQTFTFDLARGGGSLAPVNHDTLAAFAHSHVGPALTYLLKVDGVTGDSTIKGYEGYFTVDEFTFNELTRLANGGAGGSAGKAQFDPLMVDIAGLSPGLVTLLKDAATGKHIPSVELVGLKPDKGTLEKVYDLTLNNVTLAGYAADSGHDTALAFDYTKLTETIQGQKPDGSLDTGQTFSFDLTHNGGSLAPVNHDTLAAFAHSHIGPALTYLLKVDGVTGDSKVAGYEGYFTVDEFTFNELTKLANGGAGGSAGKAQFDPLMVDIAGLSPGLVTLLKDAATGKHIPSVELVGLKPDKGALEKVYDLTLNNVALAGYAADGGHDTALAFDFTKLTETITGQKPDGSLDTGQTFTFDLAHNGGSIAPVNHDTLAAFAHSHVEPALTYLLKIDGATGDSKVHGYEGYFTVDEFTFNELTKLANGGAGAVAGKAQFDPLTVDIAGLSPGLVTLLKDAATGKQIPSVELVGLKPSGDGPPQKVYDLTLNHVTLAGYAADSGHDTALAFDFSKLTETITGQKPDGSPDTGQTFTFDLAHNGGSIAPVNHDALAAFAHSHVGPALTYLLKVDGVTGDSMIKGYQGDFTVDEFAFNELTRLSNGGAGGSSSKAQFDPLMVDIAGSSPGLVTLLKDAATGKHIQSVELVGLKLGEGTPQKVYDLTLNNVTLAGYAADSGHDTALAFDYAKVTETIKGQKPDGSLDAGQTFSFDLVHHGGSIAPVNHDALAAFAHAHDGFFMV</sequence>
<protein>
    <submittedName>
        <fullName evidence="1">Type VI protein secretion system component Hcp (Secreted cytotoxin)</fullName>
    </submittedName>
</protein>
<dbReference type="OrthoDB" id="4865570at2"/>
<reference evidence="1 2" key="1">
    <citation type="submission" date="2016-11" db="EMBL/GenBank/DDBJ databases">
        <authorList>
            <person name="Jaros S."/>
            <person name="Januszkiewicz K."/>
            <person name="Wedrychowicz H."/>
        </authorList>
    </citation>
    <scope>NUCLEOTIDE SEQUENCE [LARGE SCALE GENOMIC DNA]</scope>
    <source>
        <strain evidence="1 2">GAS499</strain>
    </source>
</reference>